<organism evidence="2 3">
    <name type="scientific">Cardiocondyla obscurior</name>
    <dbReference type="NCBI Taxonomy" id="286306"/>
    <lineage>
        <taxon>Eukaryota</taxon>
        <taxon>Metazoa</taxon>
        <taxon>Ecdysozoa</taxon>
        <taxon>Arthropoda</taxon>
        <taxon>Hexapoda</taxon>
        <taxon>Insecta</taxon>
        <taxon>Pterygota</taxon>
        <taxon>Neoptera</taxon>
        <taxon>Endopterygota</taxon>
        <taxon>Hymenoptera</taxon>
        <taxon>Apocrita</taxon>
        <taxon>Aculeata</taxon>
        <taxon>Formicoidea</taxon>
        <taxon>Formicidae</taxon>
        <taxon>Myrmicinae</taxon>
        <taxon>Cardiocondyla</taxon>
    </lineage>
</organism>
<dbReference type="AlphaFoldDB" id="A0AAW2FAN1"/>
<evidence type="ECO:0000256" key="1">
    <source>
        <dbReference type="SAM" id="SignalP"/>
    </source>
</evidence>
<comment type="caution">
    <text evidence="2">The sequence shown here is derived from an EMBL/GenBank/DDBJ whole genome shotgun (WGS) entry which is preliminary data.</text>
</comment>
<keyword evidence="1" id="KW-0732">Signal</keyword>
<name>A0AAW2FAN1_9HYME</name>
<feature type="signal peptide" evidence="1">
    <location>
        <begin position="1"/>
        <end position="26"/>
    </location>
</feature>
<gene>
    <name evidence="2" type="ORF">PUN28_013252</name>
</gene>
<protein>
    <submittedName>
        <fullName evidence="2">Uncharacterized protein</fullName>
    </submittedName>
</protein>
<reference evidence="2 3" key="1">
    <citation type="submission" date="2023-03" db="EMBL/GenBank/DDBJ databases">
        <title>High recombination rates correlate with genetic variation in Cardiocondyla obscurior ants.</title>
        <authorList>
            <person name="Errbii M."/>
        </authorList>
    </citation>
    <scope>NUCLEOTIDE SEQUENCE [LARGE SCALE GENOMIC DNA]</scope>
    <source>
        <strain evidence="2">Alpha-2009</strain>
        <tissue evidence="2">Whole body</tissue>
    </source>
</reference>
<evidence type="ECO:0000313" key="2">
    <source>
        <dbReference type="EMBL" id="KAL0111908.1"/>
    </source>
</evidence>
<sequence length="239" mass="27685">MALELFAFRKHLFLLPVSLSLSSARTQKHTNVALDSTVESIDQSSDYTQLHKSSSDEKYNMKQLEIRNRIGLNGKVHFDEENEPGIRAYGLPKKHLKDNGIIERLHLVEDRIGDTSKSGRLVEAYGIPKKNKVETNGFIERLPLSCINCQPAKLGFENEGVRIRRFVRTGSEHFENEVEKKVATEAEDMEAQDAKVFRPLFVYRQQVAARERRKHAKNVGHRNHRHATHQPYYHRRVIY</sequence>
<dbReference type="Proteomes" id="UP001430953">
    <property type="component" value="Unassembled WGS sequence"/>
</dbReference>
<accession>A0AAW2FAN1</accession>
<proteinExistence type="predicted"/>
<evidence type="ECO:0000313" key="3">
    <source>
        <dbReference type="Proteomes" id="UP001430953"/>
    </source>
</evidence>
<keyword evidence="3" id="KW-1185">Reference proteome</keyword>
<dbReference type="EMBL" id="JADYXP020000013">
    <property type="protein sequence ID" value="KAL0111908.1"/>
    <property type="molecule type" value="Genomic_DNA"/>
</dbReference>
<feature type="chain" id="PRO_5043766504" evidence="1">
    <location>
        <begin position="27"/>
        <end position="239"/>
    </location>
</feature>